<evidence type="ECO:0000259" key="1">
    <source>
        <dbReference type="PROSITE" id="PS50879"/>
    </source>
</evidence>
<protein>
    <recommendedName>
        <fullName evidence="1">RNase H type-1 domain-containing protein</fullName>
    </recommendedName>
</protein>
<dbReference type="eggNOG" id="ENOG502QRR5">
    <property type="taxonomic scope" value="Eukaryota"/>
</dbReference>
<dbReference type="InterPro" id="IPR002156">
    <property type="entry name" value="RNaseH_domain"/>
</dbReference>
<dbReference type="HOGENOM" id="CLU_2257175_0_0_1"/>
<reference evidence="3" key="1">
    <citation type="journal article" date="2010" name="Genome Biol.">
        <title>Genome sequence of the necrotrophic plant pathogen Pythium ultimum reveals original pathogenicity mechanisms and effector repertoire.</title>
        <authorList>
            <person name="Levesque C.A."/>
            <person name="Brouwer H."/>
            <person name="Cano L."/>
            <person name="Hamilton J.P."/>
            <person name="Holt C."/>
            <person name="Huitema E."/>
            <person name="Raffaele S."/>
            <person name="Robideau G.P."/>
            <person name="Thines M."/>
            <person name="Win J."/>
            <person name="Zerillo M.M."/>
            <person name="Beakes G.W."/>
            <person name="Boore J.L."/>
            <person name="Busam D."/>
            <person name="Dumas B."/>
            <person name="Ferriera S."/>
            <person name="Fuerstenberg S.I."/>
            <person name="Gachon C.M."/>
            <person name="Gaulin E."/>
            <person name="Govers F."/>
            <person name="Grenville-Briggs L."/>
            <person name="Horner N."/>
            <person name="Hostetler J."/>
            <person name="Jiang R.H."/>
            <person name="Johnson J."/>
            <person name="Krajaejun T."/>
            <person name="Lin H."/>
            <person name="Meijer H.J."/>
            <person name="Moore B."/>
            <person name="Morris P."/>
            <person name="Phuntmart V."/>
            <person name="Puiu D."/>
            <person name="Shetty J."/>
            <person name="Stajich J.E."/>
            <person name="Tripathy S."/>
            <person name="Wawra S."/>
            <person name="van West P."/>
            <person name="Whitty B.R."/>
            <person name="Coutinho P.M."/>
            <person name="Henrissat B."/>
            <person name="Martin F."/>
            <person name="Thomas P.D."/>
            <person name="Tyler B.M."/>
            <person name="De Vries R.P."/>
            <person name="Kamoun S."/>
            <person name="Yandell M."/>
            <person name="Tisserat N."/>
            <person name="Buell C.R."/>
        </authorList>
    </citation>
    <scope>NUCLEOTIDE SEQUENCE</scope>
    <source>
        <strain evidence="3">DAOM:BR144</strain>
    </source>
</reference>
<dbReference type="PROSITE" id="PS50879">
    <property type="entry name" value="RNASE_H_1"/>
    <property type="match status" value="1"/>
</dbReference>
<accession>K3WX40</accession>
<dbReference type="VEuPathDB" id="FungiDB:PYU1_G009520"/>
<dbReference type="InParanoid" id="K3WX40"/>
<dbReference type="EnsemblProtists" id="PYU1_T009538">
    <property type="protein sequence ID" value="PYU1_T009538"/>
    <property type="gene ID" value="PYU1_G009520"/>
</dbReference>
<dbReference type="GO" id="GO:0003676">
    <property type="term" value="F:nucleic acid binding"/>
    <property type="evidence" value="ECO:0007669"/>
    <property type="project" value="InterPro"/>
</dbReference>
<evidence type="ECO:0000313" key="2">
    <source>
        <dbReference type="EnsemblProtists" id="PYU1_T009538"/>
    </source>
</evidence>
<reference evidence="2" key="3">
    <citation type="submission" date="2015-02" db="UniProtKB">
        <authorList>
            <consortium name="EnsemblProtists"/>
        </authorList>
    </citation>
    <scope>IDENTIFICATION</scope>
    <source>
        <strain evidence="2">DAOM BR144</strain>
    </source>
</reference>
<organism evidence="2 3">
    <name type="scientific">Globisporangium ultimum (strain ATCC 200006 / CBS 805.95 / DAOM BR144)</name>
    <name type="common">Pythium ultimum</name>
    <dbReference type="NCBI Taxonomy" id="431595"/>
    <lineage>
        <taxon>Eukaryota</taxon>
        <taxon>Sar</taxon>
        <taxon>Stramenopiles</taxon>
        <taxon>Oomycota</taxon>
        <taxon>Peronosporomycetes</taxon>
        <taxon>Pythiales</taxon>
        <taxon>Pythiaceae</taxon>
        <taxon>Globisporangium</taxon>
    </lineage>
</organism>
<keyword evidence="3" id="KW-1185">Reference proteome</keyword>
<feature type="domain" description="RNase H type-1" evidence="1">
    <location>
        <begin position="19"/>
        <end position="120"/>
    </location>
</feature>
<name>K3WX40_GLOUD</name>
<dbReference type="Proteomes" id="UP000019132">
    <property type="component" value="Unassembled WGS sequence"/>
</dbReference>
<evidence type="ECO:0000313" key="3">
    <source>
        <dbReference type="Proteomes" id="UP000019132"/>
    </source>
</evidence>
<dbReference type="AlphaFoldDB" id="K3WX40"/>
<dbReference type="Gene3D" id="3.30.420.10">
    <property type="entry name" value="Ribonuclease H-like superfamily/Ribonuclease H"/>
    <property type="match status" value="1"/>
</dbReference>
<dbReference type="Pfam" id="PF13456">
    <property type="entry name" value="RVT_3"/>
    <property type="match status" value="1"/>
</dbReference>
<dbReference type="EMBL" id="GL376622">
    <property type="status" value="NOT_ANNOTATED_CDS"/>
    <property type="molecule type" value="Genomic_DNA"/>
</dbReference>
<dbReference type="SUPFAM" id="SSF53098">
    <property type="entry name" value="Ribonuclease H-like"/>
    <property type="match status" value="1"/>
</dbReference>
<proteinExistence type="predicted"/>
<dbReference type="STRING" id="431595.K3WX40"/>
<reference evidence="3" key="2">
    <citation type="submission" date="2010-04" db="EMBL/GenBank/DDBJ databases">
        <authorList>
            <person name="Buell R."/>
            <person name="Hamilton J."/>
            <person name="Hostetler J."/>
        </authorList>
    </citation>
    <scope>NUCLEOTIDE SEQUENCE [LARGE SCALE GENOMIC DNA]</scope>
    <source>
        <strain evidence="3">DAOM:BR144</strain>
    </source>
</reference>
<dbReference type="GO" id="GO:0004523">
    <property type="term" value="F:RNA-DNA hybrid ribonuclease activity"/>
    <property type="evidence" value="ECO:0007669"/>
    <property type="project" value="InterPro"/>
</dbReference>
<sequence>YVNCLLDQTSVIPLIPNSTRGVYLLFFDGGSRGNPGPGGSGSVIVRVQMDSHTASIVWVASMAYSRQDTTNNIAEYWGLIHGLREAQRMRLYYLNNDYIGLPGNSDLHNCIERVGVSQTA</sequence>
<dbReference type="InterPro" id="IPR036397">
    <property type="entry name" value="RNaseH_sf"/>
</dbReference>
<dbReference type="InterPro" id="IPR012337">
    <property type="entry name" value="RNaseH-like_sf"/>
</dbReference>